<feature type="compositionally biased region" description="Low complexity" evidence="1">
    <location>
        <begin position="289"/>
        <end position="298"/>
    </location>
</feature>
<evidence type="ECO:0000256" key="1">
    <source>
        <dbReference type="SAM" id="MobiDB-lite"/>
    </source>
</evidence>
<feature type="compositionally biased region" description="Basic and acidic residues" evidence="1">
    <location>
        <begin position="186"/>
        <end position="203"/>
    </location>
</feature>
<accession>A0A8T0Q5Y1</accession>
<feature type="region of interest" description="Disordered" evidence="1">
    <location>
        <begin position="162"/>
        <end position="323"/>
    </location>
</feature>
<name>A0A8T0Q5Y1_PANVG</name>
<protein>
    <submittedName>
        <fullName evidence="2">Uncharacterized protein</fullName>
    </submittedName>
</protein>
<feature type="compositionally biased region" description="Basic and acidic residues" evidence="1">
    <location>
        <begin position="105"/>
        <end position="114"/>
    </location>
</feature>
<dbReference type="Proteomes" id="UP000823388">
    <property type="component" value="Chromosome 7N"/>
</dbReference>
<gene>
    <name evidence="2" type="ORF">PVAP13_7NG192717</name>
</gene>
<proteinExistence type="predicted"/>
<keyword evidence="3" id="KW-1185">Reference proteome</keyword>
<reference evidence="2" key="1">
    <citation type="submission" date="2020-05" db="EMBL/GenBank/DDBJ databases">
        <title>WGS assembly of Panicum virgatum.</title>
        <authorList>
            <person name="Lovell J.T."/>
            <person name="Jenkins J."/>
            <person name="Shu S."/>
            <person name="Juenger T.E."/>
            <person name="Schmutz J."/>
        </authorList>
    </citation>
    <scope>NUCLEOTIDE SEQUENCE</scope>
    <source>
        <strain evidence="2">AP13</strain>
    </source>
</reference>
<sequence length="380" mass="40850">MQKHFCLPNCYCTREAAPPTEEAHAGGNLPSRREAKQNCIVSLLKRIRRGAGVQPPRLRAAARNRPRPRRHGRPVRRHGLPAAMAAPSAAMASASRGFDAVRASAKTERRREGGRGGGRRAMVFTRRRRRWPSGWRGAVVEGERREGGRKWGAPARELELELGHATWPSRGDGGGGRRGGGARWRRREERGRPEVGRADEGARARAGSCAMAGARWPPRPPPWPPPRADSREGGRGGGRRAMAFARRRRRWPSGSGGGGIRPHRPRGGMGSRGRRDPPAPAPWRDGEQAAAAGSARTGATKEEEVAVGEQGVAGSACTGPAARTGGEIRLRTAEEEVAVGVQGRWDGVQAACGIGRKGRRRAPGEGAEEVRRWGGRTGGE</sequence>
<dbReference type="AlphaFoldDB" id="A0A8T0Q5Y1"/>
<dbReference type="EMBL" id="CM029050">
    <property type="protein sequence ID" value="KAG2566426.1"/>
    <property type="molecule type" value="Genomic_DNA"/>
</dbReference>
<evidence type="ECO:0000313" key="3">
    <source>
        <dbReference type="Proteomes" id="UP000823388"/>
    </source>
</evidence>
<comment type="caution">
    <text evidence="2">The sequence shown here is derived from an EMBL/GenBank/DDBJ whole genome shotgun (WGS) entry which is preliminary data.</text>
</comment>
<feature type="region of interest" description="Disordered" evidence="1">
    <location>
        <begin position="52"/>
        <end position="81"/>
    </location>
</feature>
<organism evidence="2 3">
    <name type="scientific">Panicum virgatum</name>
    <name type="common">Blackwell switchgrass</name>
    <dbReference type="NCBI Taxonomy" id="38727"/>
    <lineage>
        <taxon>Eukaryota</taxon>
        <taxon>Viridiplantae</taxon>
        <taxon>Streptophyta</taxon>
        <taxon>Embryophyta</taxon>
        <taxon>Tracheophyta</taxon>
        <taxon>Spermatophyta</taxon>
        <taxon>Magnoliopsida</taxon>
        <taxon>Liliopsida</taxon>
        <taxon>Poales</taxon>
        <taxon>Poaceae</taxon>
        <taxon>PACMAD clade</taxon>
        <taxon>Panicoideae</taxon>
        <taxon>Panicodae</taxon>
        <taxon>Paniceae</taxon>
        <taxon>Panicinae</taxon>
        <taxon>Panicum</taxon>
        <taxon>Panicum sect. Hiantes</taxon>
    </lineage>
</organism>
<feature type="compositionally biased region" description="Basic residues" evidence="1">
    <location>
        <begin position="60"/>
        <end position="79"/>
    </location>
</feature>
<feature type="compositionally biased region" description="Gly residues" evidence="1">
    <location>
        <begin position="171"/>
        <end position="182"/>
    </location>
</feature>
<feature type="region of interest" description="Disordered" evidence="1">
    <location>
        <begin position="355"/>
        <end position="380"/>
    </location>
</feature>
<evidence type="ECO:0000313" key="2">
    <source>
        <dbReference type="EMBL" id="KAG2566426.1"/>
    </source>
</evidence>
<feature type="compositionally biased region" description="Pro residues" evidence="1">
    <location>
        <begin position="217"/>
        <end position="227"/>
    </location>
</feature>
<feature type="region of interest" description="Disordered" evidence="1">
    <location>
        <begin position="97"/>
        <end position="119"/>
    </location>
</feature>
<feature type="compositionally biased region" description="Low complexity" evidence="1">
    <location>
        <begin position="307"/>
        <end position="316"/>
    </location>
</feature>